<dbReference type="InterPro" id="IPR002501">
    <property type="entry name" value="PsdUridine_synth_N"/>
</dbReference>
<reference evidence="8" key="2">
    <citation type="submission" date="2021-04" db="EMBL/GenBank/DDBJ databases">
        <authorList>
            <person name="Gilroy R."/>
        </authorList>
    </citation>
    <scope>NUCLEOTIDE SEQUENCE</scope>
    <source>
        <strain evidence="8">CHK183-5548</strain>
    </source>
</reference>
<dbReference type="SUPFAM" id="SSF55120">
    <property type="entry name" value="Pseudouridine synthase"/>
    <property type="match status" value="1"/>
</dbReference>
<comment type="caution">
    <text evidence="8">The sequence shown here is derived from an EMBL/GenBank/DDBJ whole genome shotgun (WGS) entry which is preliminary data.</text>
</comment>
<proteinExistence type="inferred from homology"/>
<dbReference type="GO" id="GO:1990481">
    <property type="term" value="P:mRNA pseudouridine synthesis"/>
    <property type="evidence" value="ECO:0007669"/>
    <property type="project" value="TreeGrafter"/>
</dbReference>
<dbReference type="HAMAP" id="MF_01080">
    <property type="entry name" value="TruB_bact"/>
    <property type="match status" value="1"/>
</dbReference>
<dbReference type="CDD" id="cd02573">
    <property type="entry name" value="PseudoU_synth_EcTruB"/>
    <property type="match status" value="1"/>
</dbReference>
<dbReference type="GO" id="GO:0160148">
    <property type="term" value="F:tRNA pseudouridine(55) synthase activity"/>
    <property type="evidence" value="ECO:0007669"/>
    <property type="project" value="UniProtKB-EC"/>
</dbReference>
<dbReference type="Proteomes" id="UP000823883">
    <property type="component" value="Unassembled WGS sequence"/>
</dbReference>
<gene>
    <name evidence="5 8" type="primary">truB</name>
    <name evidence="8" type="ORF">IAA04_09635</name>
</gene>
<feature type="active site" description="Nucleophile" evidence="5">
    <location>
        <position position="39"/>
    </location>
</feature>
<dbReference type="Gene3D" id="3.30.2350.10">
    <property type="entry name" value="Pseudouridine synthase"/>
    <property type="match status" value="1"/>
</dbReference>
<protein>
    <recommendedName>
        <fullName evidence="5">tRNA pseudouridine synthase B</fullName>
        <ecNumber evidence="5">5.4.99.25</ecNumber>
    </recommendedName>
    <alternativeName>
        <fullName evidence="5">tRNA pseudouridine(55) synthase</fullName>
        <shortName evidence="5">Psi55 synthase</shortName>
    </alternativeName>
    <alternativeName>
        <fullName evidence="5">tRNA pseudouridylate synthase</fullName>
    </alternativeName>
    <alternativeName>
        <fullName evidence="5">tRNA-uridine isomerase</fullName>
    </alternativeName>
</protein>
<dbReference type="NCBIfam" id="TIGR00431">
    <property type="entry name" value="TruB"/>
    <property type="match status" value="1"/>
</dbReference>
<dbReference type="GO" id="GO:0003723">
    <property type="term" value="F:RNA binding"/>
    <property type="evidence" value="ECO:0007669"/>
    <property type="project" value="InterPro"/>
</dbReference>
<dbReference type="PANTHER" id="PTHR13767:SF2">
    <property type="entry name" value="PSEUDOURIDYLATE SYNTHASE TRUB1"/>
    <property type="match status" value="1"/>
</dbReference>
<comment type="similarity">
    <text evidence="2 5">Belongs to the pseudouridine synthase TruB family. Type 1 subfamily.</text>
</comment>
<dbReference type="Pfam" id="PF16198">
    <property type="entry name" value="TruB_C_2"/>
    <property type="match status" value="1"/>
</dbReference>
<reference evidence="8" key="1">
    <citation type="journal article" date="2021" name="PeerJ">
        <title>Extensive microbial diversity within the chicken gut microbiome revealed by metagenomics and culture.</title>
        <authorList>
            <person name="Gilroy R."/>
            <person name="Ravi A."/>
            <person name="Getino M."/>
            <person name="Pursley I."/>
            <person name="Horton D.L."/>
            <person name="Alikhan N.F."/>
            <person name="Baker D."/>
            <person name="Gharbi K."/>
            <person name="Hall N."/>
            <person name="Watson M."/>
            <person name="Adriaenssens E.M."/>
            <person name="Foster-Nyarko E."/>
            <person name="Jarju S."/>
            <person name="Secka A."/>
            <person name="Antonio M."/>
            <person name="Oren A."/>
            <person name="Chaudhuri R.R."/>
            <person name="La Ragione R."/>
            <person name="Hildebrand F."/>
            <person name="Pallen M.J."/>
        </authorList>
    </citation>
    <scope>NUCLEOTIDE SEQUENCE</scope>
    <source>
        <strain evidence="8">CHK183-5548</strain>
    </source>
</reference>
<keyword evidence="3 5" id="KW-0819">tRNA processing</keyword>
<evidence type="ECO:0000256" key="2">
    <source>
        <dbReference type="ARBA" id="ARBA00005642"/>
    </source>
</evidence>
<accession>A0A9D2T7B2</accession>
<evidence type="ECO:0000313" key="9">
    <source>
        <dbReference type="Proteomes" id="UP000823883"/>
    </source>
</evidence>
<feature type="domain" description="tRNA pseudouridylate synthase B C-terminal" evidence="7">
    <location>
        <begin position="176"/>
        <end position="234"/>
    </location>
</feature>
<dbReference type="Pfam" id="PF01509">
    <property type="entry name" value="TruB_N"/>
    <property type="match status" value="1"/>
</dbReference>
<dbReference type="FunFam" id="3.30.2350.10:FF:000011">
    <property type="entry name" value="tRNA pseudouridine synthase B"/>
    <property type="match status" value="1"/>
</dbReference>
<feature type="domain" description="Pseudouridine synthase II N-terminal" evidence="6">
    <location>
        <begin position="24"/>
        <end position="175"/>
    </location>
</feature>
<sequence>MYDGVINVYKEKGFTSHDVVAKLRGILRQKKIGHTGTLDPDAEGVLPVCLGRGTRLCDMLTDRTKAYRAVLLLGQETDTQDAGGQVIRRCGPEELAALTEEKVREAVMSFVGPYDQIPPMYSALKVNGQKLCDLARAGKTVERKARPVEIFSISITETALPRVTMEVECSKGTYIRTLCSDIGEKLGVGGCMEQLLRTRSGSFRMEDALTLGQIEDLRDKGELESRIVPVEALFADCPQVKAKPEYDRLVNNGNPIRPDQCETENDSLADRVRVYNSEGVFIGVYVYRKYRRFYQPEKIFAGGQ</sequence>
<dbReference type="EC" id="5.4.99.25" evidence="5"/>
<evidence type="ECO:0000256" key="5">
    <source>
        <dbReference type="HAMAP-Rule" id="MF_01080"/>
    </source>
</evidence>
<evidence type="ECO:0000256" key="1">
    <source>
        <dbReference type="ARBA" id="ARBA00000385"/>
    </source>
</evidence>
<evidence type="ECO:0000259" key="6">
    <source>
        <dbReference type="Pfam" id="PF01509"/>
    </source>
</evidence>
<evidence type="ECO:0000259" key="7">
    <source>
        <dbReference type="Pfam" id="PF16198"/>
    </source>
</evidence>
<dbReference type="PANTHER" id="PTHR13767">
    <property type="entry name" value="TRNA-PSEUDOURIDINE SYNTHASE"/>
    <property type="match status" value="1"/>
</dbReference>
<dbReference type="InterPro" id="IPR032819">
    <property type="entry name" value="TruB_C"/>
</dbReference>
<dbReference type="GO" id="GO:0031119">
    <property type="term" value="P:tRNA pseudouridine synthesis"/>
    <property type="evidence" value="ECO:0007669"/>
    <property type="project" value="UniProtKB-UniRule"/>
</dbReference>
<dbReference type="AlphaFoldDB" id="A0A9D2T7B2"/>
<keyword evidence="4 5" id="KW-0413">Isomerase</keyword>
<dbReference type="EMBL" id="DWWL01000061">
    <property type="protein sequence ID" value="HJC48299.1"/>
    <property type="molecule type" value="Genomic_DNA"/>
</dbReference>
<dbReference type="InterPro" id="IPR014780">
    <property type="entry name" value="tRNA_psdUridine_synth_TruB"/>
</dbReference>
<comment type="catalytic activity">
    <reaction evidence="1 5">
        <text>uridine(55) in tRNA = pseudouridine(55) in tRNA</text>
        <dbReference type="Rhea" id="RHEA:42532"/>
        <dbReference type="Rhea" id="RHEA-COMP:10101"/>
        <dbReference type="Rhea" id="RHEA-COMP:10102"/>
        <dbReference type="ChEBI" id="CHEBI:65314"/>
        <dbReference type="ChEBI" id="CHEBI:65315"/>
        <dbReference type="EC" id="5.4.99.25"/>
    </reaction>
</comment>
<comment type="function">
    <text evidence="5">Responsible for synthesis of pseudouridine from uracil-55 in the psi GC loop of transfer RNAs.</text>
</comment>
<name>A0A9D2T7B2_9FIRM</name>
<evidence type="ECO:0000256" key="3">
    <source>
        <dbReference type="ARBA" id="ARBA00022694"/>
    </source>
</evidence>
<evidence type="ECO:0000256" key="4">
    <source>
        <dbReference type="ARBA" id="ARBA00023235"/>
    </source>
</evidence>
<evidence type="ECO:0000313" key="8">
    <source>
        <dbReference type="EMBL" id="HJC48299.1"/>
    </source>
</evidence>
<organism evidence="8 9">
    <name type="scientific">Candidatus Lachnoclostridium pullistercoris</name>
    <dbReference type="NCBI Taxonomy" id="2838632"/>
    <lineage>
        <taxon>Bacteria</taxon>
        <taxon>Bacillati</taxon>
        <taxon>Bacillota</taxon>
        <taxon>Clostridia</taxon>
        <taxon>Lachnospirales</taxon>
        <taxon>Lachnospiraceae</taxon>
    </lineage>
</organism>
<dbReference type="InterPro" id="IPR020103">
    <property type="entry name" value="PsdUridine_synth_cat_dom_sf"/>
</dbReference>